<evidence type="ECO:0000313" key="1">
    <source>
        <dbReference type="EMBL" id="CAI6377597.1"/>
    </source>
</evidence>
<evidence type="ECO:0000313" key="2">
    <source>
        <dbReference type="Proteomes" id="UP001160148"/>
    </source>
</evidence>
<name>A0AAV0YBJ8_9HEMI</name>
<dbReference type="AlphaFoldDB" id="A0AAV0YBJ8"/>
<protein>
    <submittedName>
        <fullName evidence="1">Uncharacterized protein</fullName>
    </submittedName>
</protein>
<keyword evidence="2" id="KW-1185">Reference proteome</keyword>
<comment type="caution">
    <text evidence="1">The sequence shown here is derived from an EMBL/GenBank/DDBJ whole genome shotgun (WGS) entry which is preliminary data.</text>
</comment>
<gene>
    <name evidence="1" type="ORF">MEUPH1_LOCUS30831</name>
</gene>
<organism evidence="1 2">
    <name type="scientific">Macrosiphum euphorbiae</name>
    <name type="common">potato aphid</name>
    <dbReference type="NCBI Taxonomy" id="13131"/>
    <lineage>
        <taxon>Eukaryota</taxon>
        <taxon>Metazoa</taxon>
        <taxon>Ecdysozoa</taxon>
        <taxon>Arthropoda</taxon>
        <taxon>Hexapoda</taxon>
        <taxon>Insecta</taxon>
        <taxon>Pterygota</taxon>
        <taxon>Neoptera</taxon>
        <taxon>Paraneoptera</taxon>
        <taxon>Hemiptera</taxon>
        <taxon>Sternorrhyncha</taxon>
        <taxon>Aphidomorpha</taxon>
        <taxon>Aphidoidea</taxon>
        <taxon>Aphididae</taxon>
        <taxon>Macrosiphini</taxon>
        <taxon>Macrosiphum</taxon>
    </lineage>
</organism>
<proteinExistence type="predicted"/>
<dbReference type="Proteomes" id="UP001160148">
    <property type="component" value="Unassembled WGS sequence"/>
</dbReference>
<accession>A0AAV0YBJ8</accession>
<reference evidence="1 2" key="1">
    <citation type="submission" date="2023-01" db="EMBL/GenBank/DDBJ databases">
        <authorList>
            <person name="Whitehead M."/>
        </authorList>
    </citation>
    <scope>NUCLEOTIDE SEQUENCE [LARGE SCALE GENOMIC DNA]</scope>
</reference>
<dbReference type="EMBL" id="CARXXK010001804">
    <property type="protein sequence ID" value="CAI6377597.1"/>
    <property type="molecule type" value="Genomic_DNA"/>
</dbReference>
<sequence>MGSRLKSRKNFLKTTISLSQTPEATRIYLWKEAMKEHNSLLWKDPKESLPTGSHLPWSVWKTLNRLRTETRRTASNMKKWGLKDDGKCECGGEQDADHLFVCPQLPNKCRKEDFLTHKISDKAIQIAAYWGAKGI</sequence>